<proteinExistence type="predicted"/>
<evidence type="ECO:0000313" key="2">
    <source>
        <dbReference type="Proteomes" id="UP001467690"/>
    </source>
</evidence>
<organism evidence="1 2">
    <name type="scientific">Catenovulum sediminis</name>
    <dbReference type="NCBI Taxonomy" id="1740262"/>
    <lineage>
        <taxon>Bacteria</taxon>
        <taxon>Pseudomonadati</taxon>
        <taxon>Pseudomonadota</taxon>
        <taxon>Gammaproteobacteria</taxon>
        <taxon>Alteromonadales</taxon>
        <taxon>Alteromonadaceae</taxon>
        <taxon>Catenovulum</taxon>
    </lineage>
</organism>
<keyword evidence="2" id="KW-1185">Reference proteome</keyword>
<dbReference type="RefSeq" id="WP_350402576.1">
    <property type="nucleotide sequence ID" value="NZ_JBELOE010000265.1"/>
</dbReference>
<reference evidence="1 2" key="1">
    <citation type="submission" date="2024-06" db="EMBL/GenBank/DDBJ databases">
        <authorList>
            <person name="Chen R.Y."/>
        </authorList>
    </citation>
    <scope>NUCLEOTIDE SEQUENCE [LARGE SCALE GENOMIC DNA]</scope>
    <source>
        <strain evidence="1 2">D2</strain>
    </source>
</reference>
<comment type="caution">
    <text evidence="1">The sequence shown here is derived from an EMBL/GenBank/DDBJ whole genome shotgun (WGS) entry which is preliminary data.</text>
</comment>
<evidence type="ECO:0000313" key="1">
    <source>
        <dbReference type="EMBL" id="MER2493379.1"/>
    </source>
</evidence>
<dbReference type="EMBL" id="JBELOE010000265">
    <property type="protein sequence ID" value="MER2493379.1"/>
    <property type="molecule type" value="Genomic_DNA"/>
</dbReference>
<name>A0ABV1RKG0_9ALTE</name>
<accession>A0ABV1RKG0</accession>
<protein>
    <submittedName>
        <fullName evidence="1">Uncharacterized protein</fullName>
    </submittedName>
</protein>
<gene>
    <name evidence="1" type="ORF">ABS311_15995</name>
</gene>
<sequence length="170" mass="19432">MNIALYGLVDATHAESVAVAVCNVLGYGSNNNAHVLILETAAQETQLGHYLDHTWRSAGMGLTQVDFSTFNWLQNEKFERYQAKVKHAFGVDLMQVQWEELDQSPLLAFIVCRIRYLVVPNPIPTSVNWRARYWKQHYNTQAGKGKPDEYIENAKRYAHYIPQSEQLCTG</sequence>
<dbReference type="Proteomes" id="UP001467690">
    <property type="component" value="Unassembled WGS sequence"/>
</dbReference>